<organism evidence="3 4">
    <name type="scientific">Fodinibius salicampi</name>
    <dbReference type="NCBI Taxonomy" id="1920655"/>
    <lineage>
        <taxon>Bacteria</taxon>
        <taxon>Pseudomonadati</taxon>
        <taxon>Balneolota</taxon>
        <taxon>Balneolia</taxon>
        <taxon>Balneolales</taxon>
        <taxon>Balneolaceae</taxon>
        <taxon>Fodinibius</taxon>
    </lineage>
</organism>
<dbReference type="CDD" id="cd00085">
    <property type="entry name" value="HNHc"/>
    <property type="match status" value="1"/>
</dbReference>
<comment type="caution">
    <text evidence="3">The sequence shown here is derived from an EMBL/GenBank/DDBJ whole genome shotgun (WGS) entry which is preliminary data.</text>
</comment>
<reference evidence="3 4" key="1">
    <citation type="submission" date="2021-11" db="EMBL/GenBank/DDBJ databases">
        <title>Aliifidinibius sp. nov., a new bacterium isolated from saline soil.</title>
        <authorList>
            <person name="Galisteo C."/>
            <person name="De La Haba R."/>
            <person name="Sanchez-Porro C."/>
            <person name="Ventosa A."/>
        </authorList>
    </citation>
    <scope>NUCLEOTIDE SEQUENCE [LARGE SCALE GENOMIC DNA]</scope>
    <source>
        <strain evidence="3 4">KACC 190600</strain>
    </source>
</reference>
<dbReference type="RefSeq" id="WP_265791094.1">
    <property type="nucleotide sequence ID" value="NZ_BAABRS010000004.1"/>
</dbReference>
<gene>
    <name evidence="3" type="ORF">LQ318_14085</name>
</gene>
<keyword evidence="3" id="KW-0540">Nuclease</keyword>
<sequence>MTEQEIRNKFQSLTIWRSGDRRAPHKPLLVMLALGYLQNKDQRLLPYKMVEGKLERLLEEFGTPRNARNTHYPFWRLRNDGMWEVEGDNELTLNSSGGVRKTELRNKDIRAGFTSEVYELLKQKPALVSTICSKLLDAHFPDTIHEDIIHEVGLNLEDQEVSRKPRDPNFRLNVLQAYEHRCAVCDFDVRLGSKTICIEAAHIKWHSAGGPDEVSNGIALCTMHHKLFDLGAFTLNEDQRFLVSEKVIGTDGFDLWLGRFHGDEMRPPVRAVYEPSVDYIAWNHDQVFKSPGRVS</sequence>
<protein>
    <submittedName>
        <fullName evidence="3">HNH endonuclease</fullName>
    </submittedName>
</protein>
<keyword evidence="3" id="KW-0255">Endonuclease</keyword>
<evidence type="ECO:0000313" key="3">
    <source>
        <dbReference type="EMBL" id="MCW9714037.1"/>
    </source>
</evidence>
<dbReference type="InterPro" id="IPR003615">
    <property type="entry name" value="HNH_nuc"/>
</dbReference>
<dbReference type="Proteomes" id="UP001207337">
    <property type="component" value="Unassembled WGS sequence"/>
</dbReference>
<dbReference type="InterPro" id="IPR058813">
    <property type="entry name" value="DNA-SBD_ScoMcrA"/>
</dbReference>
<evidence type="ECO:0000259" key="2">
    <source>
        <dbReference type="Pfam" id="PF26340"/>
    </source>
</evidence>
<proteinExistence type="predicted"/>
<evidence type="ECO:0000259" key="1">
    <source>
        <dbReference type="Pfam" id="PF13391"/>
    </source>
</evidence>
<dbReference type="GO" id="GO:0004519">
    <property type="term" value="F:endonuclease activity"/>
    <property type="evidence" value="ECO:0007669"/>
    <property type="project" value="UniProtKB-KW"/>
</dbReference>
<evidence type="ECO:0000313" key="4">
    <source>
        <dbReference type="Proteomes" id="UP001207337"/>
    </source>
</evidence>
<dbReference type="InterPro" id="IPR011396">
    <property type="entry name" value="PT_DNA_restrict"/>
</dbReference>
<feature type="domain" description="HNH nuclease" evidence="1">
    <location>
        <begin position="182"/>
        <end position="236"/>
    </location>
</feature>
<keyword evidence="4" id="KW-1185">Reference proteome</keyword>
<feature type="domain" description="ScoMcrA-like DNA sulfur-binding" evidence="2">
    <location>
        <begin position="5"/>
        <end position="155"/>
    </location>
</feature>
<keyword evidence="3" id="KW-0378">Hydrolase</keyword>
<accession>A0ABT3Q1R6</accession>
<dbReference type="Pfam" id="PF26340">
    <property type="entry name" value="DNA-SBD_ScoMcrA"/>
    <property type="match status" value="1"/>
</dbReference>
<name>A0ABT3Q1R6_9BACT</name>
<dbReference type="Gene3D" id="1.10.30.50">
    <property type="match status" value="1"/>
</dbReference>
<dbReference type="Pfam" id="PF13391">
    <property type="entry name" value="HNH_2"/>
    <property type="match status" value="1"/>
</dbReference>
<dbReference type="EMBL" id="JAJNDC010000004">
    <property type="protein sequence ID" value="MCW9714037.1"/>
    <property type="molecule type" value="Genomic_DNA"/>
</dbReference>
<dbReference type="NCBIfam" id="NF045808">
    <property type="entry name" value="PT-DNA_restrict"/>
    <property type="match status" value="1"/>
</dbReference>
<dbReference type="PIRSF" id="PIRSF030850">
    <property type="entry name" value="UCP030850"/>
    <property type="match status" value="1"/>
</dbReference>